<feature type="transmembrane region" description="Helical" evidence="2">
    <location>
        <begin position="76"/>
        <end position="95"/>
    </location>
</feature>
<name>A0ABX1JZS3_9CELL</name>
<evidence type="ECO:0000313" key="4">
    <source>
        <dbReference type="Proteomes" id="UP000777774"/>
    </source>
</evidence>
<comment type="caution">
    <text evidence="3">The sequence shown here is derived from an EMBL/GenBank/DDBJ whole genome shotgun (WGS) entry which is preliminary data.</text>
</comment>
<evidence type="ECO:0000256" key="2">
    <source>
        <dbReference type="SAM" id="Phobius"/>
    </source>
</evidence>
<proteinExistence type="predicted"/>
<dbReference type="Proteomes" id="UP000777774">
    <property type="component" value="Unassembled WGS sequence"/>
</dbReference>
<dbReference type="RefSeq" id="WP_168678851.1">
    <property type="nucleotide sequence ID" value="NZ_JAAXOY010000217.1"/>
</dbReference>
<accession>A0ABX1JZS3</accession>
<keyword evidence="4" id="KW-1185">Reference proteome</keyword>
<protein>
    <submittedName>
        <fullName evidence="3">Uncharacterized protein</fullName>
    </submittedName>
</protein>
<feature type="transmembrane region" description="Helical" evidence="2">
    <location>
        <begin position="107"/>
        <end position="126"/>
    </location>
</feature>
<feature type="compositionally biased region" description="Pro residues" evidence="1">
    <location>
        <begin position="1"/>
        <end position="34"/>
    </location>
</feature>
<keyword evidence="2" id="KW-1133">Transmembrane helix</keyword>
<feature type="transmembrane region" description="Helical" evidence="2">
    <location>
        <begin position="51"/>
        <end position="70"/>
    </location>
</feature>
<sequence length="136" mass="14446">MQRLNPPPNWPAPPAGWTPPPGWQPDPAWGPPPEGWDLWVPDDDARRGRQAAFGPVGIVAGALVVVLVLAQAALGIFSAQAVGSAVGSAVLPWLIVSLSVRYSRREWPWWAIVLVFFAVWVVLRLVSAAGQAAGGA</sequence>
<evidence type="ECO:0000313" key="3">
    <source>
        <dbReference type="EMBL" id="NKY39820.1"/>
    </source>
</evidence>
<gene>
    <name evidence="3" type="ORF">HGA02_09845</name>
</gene>
<evidence type="ECO:0000256" key="1">
    <source>
        <dbReference type="SAM" id="MobiDB-lite"/>
    </source>
</evidence>
<organism evidence="3 4">
    <name type="scientific">Cellulomonas septica</name>
    <dbReference type="NCBI Taxonomy" id="285080"/>
    <lineage>
        <taxon>Bacteria</taxon>
        <taxon>Bacillati</taxon>
        <taxon>Actinomycetota</taxon>
        <taxon>Actinomycetes</taxon>
        <taxon>Micrococcales</taxon>
        <taxon>Cellulomonadaceae</taxon>
        <taxon>Cellulomonas</taxon>
    </lineage>
</organism>
<keyword evidence="2" id="KW-0812">Transmembrane</keyword>
<feature type="region of interest" description="Disordered" evidence="1">
    <location>
        <begin position="1"/>
        <end position="41"/>
    </location>
</feature>
<dbReference type="EMBL" id="JAAXOY010000217">
    <property type="protein sequence ID" value="NKY39820.1"/>
    <property type="molecule type" value="Genomic_DNA"/>
</dbReference>
<reference evidence="3 4" key="1">
    <citation type="submission" date="2020-04" db="EMBL/GenBank/DDBJ databases">
        <title>MicrobeNet Type strains.</title>
        <authorList>
            <person name="Nicholson A.C."/>
        </authorList>
    </citation>
    <scope>NUCLEOTIDE SEQUENCE [LARGE SCALE GENOMIC DNA]</scope>
    <source>
        <strain evidence="3 4">ATCC BAA-787</strain>
    </source>
</reference>
<keyword evidence="2" id="KW-0472">Membrane</keyword>